<reference evidence="5" key="1">
    <citation type="journal article" date="2014" name="Genome Biol. Evol.">
        <title>Pangenome evidence for extensive interdomain horizontal transfer affecting lineage core and shell genes in uncultured planktonic thaumarchaeota and euryarchaeota.</title>
        <authorList>
            <person name="Deschamps P."/>
            <person name="Zivanovic Y."/>
            <person name="Moreira D."/>
            <person name="Rodriguez-Valera F."/>
            <person name="Lopez-Garcia P."/>
        </authorList>
    </citation>
    <scope>NUCLEOTIDE SEQUENCE</scope>
</reference>
<feature type="domain" description="Lumazine-binding" evidence="4">
    <location>
        <begin position="99"/>
        <end position="197"/>
    </location>
</feature>
<gene>
    <name evidence="5" type="primary">RIB5</name>
    <name evidence="5" type="synonym">ribE</name>
</gene>
<dbReference type="AlphaFoldDB" id="A0A075FV75"/>
<dbReference type="EC" id="2.5.1.9" evidence="2"/>
<dbReference type="InterPro" id="IPR001783">
    <property type="entry name" value="Lumazine-bd"/>
</dbReference>
<dbReference type="InterPro" id="IPR017938">
    <property type="entry name" value="Riboflavin_synthase-like_b-brl"/>
</dbReference>
<name>A0A075FV75_9EURY</name>
<dbReference type="PANTHER" id="PTHR21098:SF0">
    <property type="entry name" value="RIBOFLAVIN SYNTHASE"/>
    <property type="match status" value="1"/>
</dbReference>
<evidence type="ECO:0000256" key="2">
    <source>
        <dbReference type="NCBIfam" id="TIGR00187"/>
    </source>
</evidence>
<dbReference type="InterPro" id="IPR026017">
    <property type="entry name" value="Lumazine-bd_dom"/>
</dbReference>
<dbReference type="Pfam" id="PF00677">
    <property type="entry name" value="Lum_binding"/>
    <property type="match status" value="2"/>
</dbReference>
<dbReference type="PIRSF" id="PIRSF000498">
    <property type="entry name" value="Riboflavin_syn_A"/>
    <property type="match status" value="1"/>
</dbReference>
<dbReference type="NCBIfam" id="NF006767">
    <property type="entry name" value="PRK09289.1"/>
    <property type="match status" value="1"/>
</dbReference>
<evidence type="ECO:0000256" key="3">
    <source>
        <dbReference type="PROSITE-ProRule" id="PRU00524"/>
    </source>
</evidence>
<feature type="repeat" description="Lumazine-binding" evidence="3">
    <location>
        <begin position="99"/>
        <end position="197"/>
    </location>
</feature>
<evidence type="ECO:0000313" key="5">
    <source>
        <dbReference type="EMBL" id="AIE95199.1"/>
    </source>
</evidence>
<dbReference type="EMBL" id="KF900443">
    <property type="protein sequence ID" value="AIE95199.1"/>
    <property type="molecule type" value="Genomic_DNA"/>
</dbReference>
<feature type="repeat" description="Lumazine-binding" evidence="3">
    <location>
        <begin position="2"/>
        <end position="98"/>
    </location>
</feature>
<dbReference type="CDD" id="cd00402">
    <property type="entry name" value="Riboflavin_synthase_like"/>
    <property type="match status" value="1"/>
</dbReference>
<dbReference type="PROSITE" id="PS51177">
    <property type="entry name" value="LUMAZINE_BIND"/>
    <property type="match status" value="2"/>
</dbReference>
<evidence type="ECO:0000259" key="4">
    <source>
        <dbReference type="PROSITE" id="PS51177"/>
    </source>
</evidence>
<evidence type="ECO:0000256" key="1">
    <source>
        <dbReference type="ARBA" id="ARBA00022737"/>
    </source>
</evidence>
<dbReference type="GO" id="GO:0009231">
    <property type="term" value="P:riboflavin biosynthetic process"/>
    <property type="evidence" value="ECO:0007669"/>
    <property type="project" value="TreeGrafter"/>
</dbReference>
<dbReference type="GO" id="GO:0004746">
    <property type="term" value="F:riboflavin synthase activity"/>
    <property type="evidence" value="ECO:0007669"/>
    <property type="project" value="UniProtKB-UniRule"/>
</dbReference>
<keyword evidence="5" id="KW-0808">Transferase</keyword>
<dbReference type="NCBIfam" id="NF009566">
    <property type="entry name" value="PRK13020.1"/>
    <property type="match status" value="1"/>
</dbReference>
<protein>
    <recommendedName>
        <fullName evidence="2">Riboflavin synthase</fullName>
        <ecNumber evidence="2">2.5.1.9</ecNumber>
    </recommendedName>
</protein>
<keyword evidence="1" id="KW-0677">Repeat</keyword>
<dbReference type="PANTHER" id="PTHR21098">
    <property type="entry name" value="RIBOFLAVIN SYNTHASE ALPHA CHAIN"/>
    <property type="match status" value="1"/>
</dbReference>
<proteinExistence type="predicted"/>
<dbReference type="InterPro" id="IPR023366">
    <property type="entry name" value="ATP_synth_asu-like_sf"/>
</dbReference>
<accession>A0A075FV75</accession>
<dbReference type="SUPFAM" id="SSF63380">
    <property type="entry name" value="Riboflavin synthase domain-like"/>
    <property type="match status" value="2"/>
</dbReference>
<sequence length="207" mass="22727">MVFSGIVEATAIVTSVTKHKGLYNLEIEVPDNFSTDLQIGASVCVDGVCLTVSSVKGSTLNFDVMMETLKVSTLNSIKENDKVNMERSIKLGDEIGGHLVSGHVSDIVKICQIDNPVNNHVLTFQTTSETMRYIFPKGYIALDGISLTIGEVRKSKNEFNVYLIPETLRLTNLGQKKVGDNVNLEIETQTRNMVDTVSEITKETING</sequence>
<dbReference type="NCBIfam" id="TIGR00187">
    <property type="entry name" value="ribE"/>
    <property type="match status" value="1"/>
</dbReference>
<organism evidence="5">
    <name type="scientific">uncultured marine group II/III euryarchaeote AD1000_59_C09</name>
    <dbReference type="NCBI Taxonomy" id="1457791"/>
    <lineage>
        <taxon>Archaea</taxon>
        <taxon>Methanobacteriati</taxon>
        <taxon>Methanobacteriota</taxon>
        <taxon>environmental samples</taxon>
    </lineage>
</organism>
<dbReference type="Gene3D" id="2.40.30.20">
    <property type="match status" value="2"/>
</dbReference>
<feature type="domain" description="Lumazine-binding" evidence="4">
    <location>
        <begin position="2"/>
        <end position="98"/>
    </location>
</feature>